<evidence type="ECO:0000313" key="1">
    <source>
        <dbReference type="EMBL" id="MDR6608647.1"/>
    </source>
</evidence>
<evidence type="ECO:0000313" key="2">
    <source>
        <dbReference type="Proteomes" id="UP001259420"/>
    </source>
</evidence>
<organism evidence="1 2">
    <name type="scientific">Pseudomonas synxantha</name>
    <dbReference type="NCBI Taxonomy" id="47883"/>
    <lineage>
        <taxon>Bacteria</taxon>
        <taxon>Pseudomonadati</taxon>
        <taxon>Pseudomonadota</taxon>
        <taxon>Gammaproteobacteria</taxon>
        <taxon>Pseudomonadales</taxon>
        <taxon>Pseudomonadaceae</taxon>
        <taxon>Pseudomonas</taxon>
    </lineage>
</organism>
<reference evidence="1" key="1">
    <citation type="submission" date="2023-07" db="EMBL/GenBank/DDBJ databases">
        <title>Sorghum-associated microbial communities from plants grown in Nebraska, USA.</title>
        <authorList>
            <person name="Schachtman D."/>
        </authorList>
    </citation>
    <scope>NUCLEOTIDE SEQUENCE</scope>
    <source>
        <strain evidence="1">BE46</strain>
    </source>
</reference>
<protein>
    <submittedName>
        <fullName evidence="1">Uncharacterized protein</fullName>
    </submittedName>
</protein>
<name>A0ACC6JQ23_9PSED</name>
<dbReference type="EMBL" id="JAVDSD010000008">
    <property type="protein sequence ID" value="MDR6608647.1"/>
    <property type="molecule type" value="Genomic_DNA"/>
</dbReference>
<proteinExistence type="predicted"/>
<accession>A0ACC6JQ23</accession>
<sequence>MSDLSSAEKSGAPPEVVVSMKKVAVASVIGTTVEWYDLFVFATASALVFNKVFFPDFVPLIGTLLAFGTFASAYLARIVGAALLQAFEKDRLGPAHALFAVPQQMNVHIGNPFVGRQAPEQSGVDVSRHHVLGQTTDTEAGDHQSPDFFQALECLAHYRLRHA</sequence>
<keyword evidence="2" id="KW-1185">Reference proteome</keyword>
<comment type="caution">
    <text evidence="1">The sequence shown here is derived from an EMBL/GenBank/DDBJ whole genome shotgun (WGS) entry which is preliminary data.</text>
</comment>
<dbReference type="Proteomes" id="UP001259420">
    <property type="component" value="Unassembled WGS sequence"/>
</dbReference>
<gene>
    <name evidence="1" type="ORF">J2X87_003734</name>
</gene>